<evidence type="ECO:0000256" key="1">
    <source>
        <dbReference type="SAM" id="MobiDB-lite"/>
    </source>
</evidence>
<proteinExistence type="predicted"/>
<dbReference type="SMART" id="SM00710">
    <property type="entry name" value="PbH1"/>
    <property type="match status" value="5"/>
</dbReference>
<accession>A0A5S4HJU2</accession>
<keyword evidence="4" id="KW-1185">Reference proteome</keyword>
<dbReference type="Proteomes" id="UP000305238">
    <property type="component" value="Unassembled WGS sequence"/>
</dbReference>
<dbReference type="InterPro" id="IPR011050">
    <property type="entry name" value="Pectin_lyase_fold/virulence"/>
</dbReference>
<evidence type="ECO:0000259" key="2">
    <source>
        <dbReference type="Pfam" id="PF13229"/>
    </source>
</evidence>
<reference evidence="3 4" key="1">
    <citation type="submission" date="2019-05" db="EMBL/GenBank/DDBJ databases">
        <title>Draft genome sequence of Actinomadura geliboluensis A8036.</title>
        <authorList>
            <person name="Saricaoglu S."/>
            <person name="Isik K."/>
        </authorList>
    </citation>
    <scope>NUCLEOTIDE SEQUENCE [LARGE SCALE GENOMIC DNA]</scope>
    <source>
        <strain evidence="3 4">A8036</strain>
    </source>
</reference>
<comment type="caution">
    <text evidence="3">The sequence shown here is derived from an EMBL/GenBank/DDBJ whole genome shotgun (WGS) entry which is preliminary data.</text>
</comment>
<organism evidence="3 4">
    <name type="scientific">Actinomadura geliboluensis</name>
    <dbReference type="NCBI Taxonomy" id="882440"/>
    <lineage>
        <taxon>Bacteria</taxon>
        <taxon>Bacillati</taxon>
        <taxon>Actinomycetota</taxon>
        <taxon>Actinomycetes</taxon>
        <taxon>Streptosporangiales</taxon>
        <taxon>Thermomonosporaceae</taxon>
        <taxon>Actinomadura</taxon>
    </lineage>
</organism>
<name>A0A5S4HJU2_9ACTN</name>
<feature type="domain" description="Right handed beta helix" evidence="2">
    <location>
        <begin position="117"/>
        <end position="269"/>
    </location>
</feature>
<feature type="region of interest" description="Disordered" evidence="1">
    <location>
        <begin position="357"/>
        <end position="379"/>
    </location>
</feature>
<dbReference type="Gene3D" id="2.160.20.10">
    <property type="entry name" value="Single-stranded right-handed beta-helix, Pectin lyase-like"/>
    <property type="match status" value="1"/>
</dbReference>
<dbReference type="Pfam" id="PF13229">
    <property type="entry name" value="Beta_helix"/>
    <property type="match status" value="1"/>
</dbReference>
<evidence type="ECO:0000313" key="3">
    <source>
        <dbReference type="EMBL" id="TMR40080.1"/>
    </source>
</evidence>
<gene>
    <name evidence="3" type="ORF">ETD96_12620</name>
</gene>
<sequence length="379" mass="40809">MIEECRPGTRRDAFLNKENRTGEKGMRQIFAASLGTAVVLAGLASPAAAGQVDGRTTGRTHIVPPGHSIQKAVDRARPGDTIQLKAGYYEGGVLVTKRLTIRGEGNKTILRPGRHDNCAKAKAPGMGICVIGRAKYPVKDVTIRNLTVRDFKGNGVHGMYTDHLTVLAVLARNNGEYGIAEFRSTRGEFVWNWAIDNDEDAGLYVGDIADARGTEVAHNHTSGNTLGVLVRHAHHVTVRDNDATRNCVGVALVDDGQPGGQGHNNVSDNKVVENNRSCAGHGPVPPLGGTGVLLFGGERNTVARNFVKDNRGRLPYSGGIVLFPGIAPEHGFARPARFNLIEANRAFGNRPFDLVDRSGSKTNRFRDNKCRTSNPRGLC</sequence>
<dbReference type="InterPro" id="IPR006626">
    <property type="entry name" value="PbH1"/>
</dbReference>
<protein>
    <recommendedName>
        <fullName evidence="2">Right handed beta helix domain-containing protein</fullName>
    </recommendedName>
</protein>
<dbReference type="InterPro" id="IPR012334">
    <property type="entry name" value="Pectin_lyas_fold"/>
</dbReference>
<dbReference type="OrthoDB" id="339817at2"/>
<dbReference type="SUPFAM" id="SSF51126">
    <property type="entry name" value="Pectin lyase-like"/>
    <property type="match status" value="1"/>
</dbReference>
<evidence type="ECO:0000313" key="4">
    <source>
        <dbReference type="Proteomes" id="UP000305238"/>
    </source>
</evidence>
<dbReference type="AlphaFoldDB" id="A0A5S4HJU2"/>
<dbReference type="EMBL" id="VCKZ01000070">
    <property type="protein sequence ID" value="TMR40080.1"/>
    <property type="molecule type" value="Genomic_DNA"/>
</dbReference>
<dbReference type="InterPro" id="IPR039448">
    <property type="entry name" value="Beta_helix"/>
</dbReference>
<feature type="compositionally biased region" description="Basic and acidic residues" evidence="1">
    <location>
        <begin position="357"/>
        <end position="370"/>
    </location>
</feature>